<evidence type="ECO:0000313" key="2">
    <source>
        <dbReference type="EMBL" id="KAK8971521.1"/>
    </source>
</evidence>
<keyword evidence="3" id="KW-1185">Reference proteome</keyword>
<evidence type="ECO:0000313" key="3">
    <source>
        <dbReference type="Proteomes" id="UP001412067"/>
    </source>
</evidence>
<feature type="transmembrane region" description="Helical" evidence="1">
    <location>
        <begin position="20"/>
        <end position="38"/>
    </location>
</feature>
<comment type="caution">
    <text evidence="2">The sequence shown here is derived from an EMBL/GenBank/DDBJ whole genome shotgun (WGS) entry which is preliminary data.</text>
</comment>
<keyword evidence="1" id="KW-0472">Membrane</keyword>
<proteinExistence type="predicted"/>
<gene>
    <name evidence="2" type="ORF">KSP40_PGU010738</name>
</gene>
<dbReference type="InterPro" id="IPR036249">
    <property type="entry name" value="Thioredoxin-like_sf"/>
</dbReference>
<reference evidence="2 3" key="1">
    <citation type="journal article" date="2022" name="Nat. Plants">
        <title>Genomes of leafy and leafless Platanthera orchids illuminate the evolution of mycoheterotrophy.</title>
        <authorList>
            <person name="Li M.H."/>
            <person name="Liu K.W."/>
            <person name="Li Z."/>
            <person name="Lu H.C."/>
            <person name="Ye Q.L."/>
            <person name="Zhang D."/>
            <person name="Wang J.Y."/>
            <person name="Li Y.F."/>
            <person name="Zhong Z.M."/>
            <person name="Liu X."/>
            <person name="Yu X."/>
            <person name="Liu D.K."/>
            <person name="Tu X.D."/>
            <person name="Liu B."/>
            <person name="Hao Y."/>
            <person name="Liao X.Y."/>
            <person name="Jiang Y.T."/>
            <person name="Sun W.H."/>
            <person name="Chen J."/>
            <person name="Chen Y.Q."/>
            <person name="Ai Y."/>
            <person name="Zhai J.W."/>
            <person name="Wu S.S."/>
            <person name="Zhou Z."/>
            <person name="Hsiao Y.Y."/>
            <person name="Wu W.L."/>
            <person name="Chen Y.Y."/>
            <person name="Lin Y.F."/>
            <person name="Hsu J.L."/>
            <person name="Li C.Y."/>
            <person name="Wang Z.W."/>
            <person name="Zhao X."/>
            <person name="Zhong W.Y."/>
            <person name="Ma X.K."/>
            <person name="Ma L."/>
            <person name="Huang J."/>
            <person name="Chen G.Z."/>
            <person name="Huang M.Z."/>
            <person name="Huang L."/>
            <person name="Peng D.H."/>
            <person name="Luo Y.B."/>
            <person name="Zou S.Q."/>
            <person name="Chen S.P."/>
            <person name="Lan S."/>
            <person name="Tsai W.C."/>
            <person name="Van de Peer Y."/>
            <person name="Liu Z.J."/>
        </authorList>
    </citation>
    <scope>NUCLEOTIDE SEQUENCE [LARGE SCALE GENOMIC DNA]</scope>
    <source>
        <strain evidence="2">Lor288</strain>
    </source>
</reference>
<dbReference type="SUPFAM" id="SSF52833">
    <property type="entry name" value="Thioredoxin-like"/>
    <property type="match status" value="1"/>
</dbReference>
<evidence type="ECO:0000256" key="1">
    <source>
        <dbReference type="SAM" id="Phobius"/>
    </source>
</evidence>
<organism evidence="2 3">
    <name type="scientific">Platanthera guangdongensis</name>
    <dbReference type="NCBI Taxonomy" id="2320717"/>
    <lineage>
        <taxon>Eukaryota</taxon>
        <taxon>Viridiplantae</taxon>
        <taxon>Streptophyta</taxon>
        <taxon>Embryophyta</taxon>
        <taxon>Tracheophyta</taxon>
        <taxon>Spermatophyta</taxon>
        <taxon>Magnoliopsida</taxon>
        <taxon>Liliopsida</taxon>
        <taxon>Asparagales</taxon>
        <taxon>Orchidaceae</taxon>
        <taxon>Orchidoideae</taxon>
        <taxon>Orchideae</taxon>
        <taxon>Orchidinae</taxon>
        <taxon>Platanthera</taxon>
    </lineage>
</organism>
<protein>
    <recommendedName>
        <fullName evidence="4">Thioredoxin domain-containing protein</fullName>
    </recommendedName>
</protein>
<dbReference type="Gene3D" id="3.40.30.10">
    <property type="entry name" value="Glutaredoxin"/>
    <property type="match status" value="1"/>
</dbReference>
<name>A0ABR2N612_9ASPA</name>
<dbReference type="Proteomes" id="UP001412067">
    <property type="component" value="Unassembled WGS sequence"/>
</dbReference>
<keyword evidence="1" id="KW-1133">Transmembrane helix</keyword>
<dbReference type="CDD" id="cd02961">
    <property type="entry name" value="PDI_a_family"/>
    <property type="match status" value="1"/>
</dbReference>
<accession>A0ABR2N612</accession>
<dbReference type="EMBL" id="JBBWWR010000001">
    <property type="protein sequence ID" value="KAK8971521.1"/>
    <property type="molecule type" value="Genomic_DNA"/>
</dbReference>
<evidence type="ECO:0008006" key="4">
    <source>
        <dbReference type="Google" id="ProtNLM"/>
    </source>
</evidence>
<sequence length="78" mass="8074">MNAGESGAADGEPAAADLPWVVFWSALLVAVFIASANADDVGAGAEETPSAVLTLDASNFDETIAKHSFVTVEFYAPW</sequence>
<keyword evidence="1" id="KW-0812">Transmembrane</keyword>